<gene>
    <name evidence="7" type="primary">folE_2</name>
    <name evidence="5" type="synonym">folE</name>
    <name evidence="7" type="ORF">GCM10022226_57780</name>
</gene>
<dbReference type="HAMAP" id="MF_00223">
    <property type="entry name" value="FolE"/>
    <property type="match status" value="1"/>
</dbReference>
<feature type="binding site" evidence="5">
    <location>
        <position position="105"/>
    </location>
    <ligand>
        <name>Zn(2+)</name>
        <dbReference type="ChEBI" id="CHEBI:29105"/>
    </ligand>
</feature>
<dbReference type="InterPro" id="IPR020602">
    <property type="entry name" value="GTP_CycHdrlase_I_dom"/>
</dbReference>
<dbReference type="Gene3D" id="1.10.286.10">
    <property type="match status" value="1"/>
</dbReference>
<keyword evidence="4 5" id="KW-0378">Hydrolase</keyword>
<protein>
    <recommendedName>
        <fullName evidence="5">GTP cyclohydrolase 1</fullName>
        <ecNumber evidence="5">3.5.4.16</ecNumber>
    </recommendedName>
    <alternativeName>
        <fullName evidence="5">GTP cyclohydrolase I</fullName>
        <shortName evidence="5">GTP-CH-I</shortName>
    </alternativeName>
</protein>
<comment type="caution">
    <text evidence="7">The sequence shown here is derived from an EMBL/GenBank/DDBJ whole genome shotgun (WGS) entry which is preliminary data.</text>
</comment>
<dbReference type="InterPro" id="IPR043134">
    <property type="entry name" value="GTP-CH-I_N"/>
</dbReference>
<dbReference type="PANTHER" id="PTHR11109">
    <property type="entry name" value="GTP CYCLOHYDROLASE I"/>
    <property type="match status" value="1"/>
</dbReference>
<dbReference type="RefSeq" id="WP_344947042.1">
    <property type="nucleotide sequence ID" value="NZ_BAAAZR010000028.1"/>
</dbReference>
<feature type="binding site" evidence="5">
    <location>
        <position position="173"/>
    </location>
    <ligand>
        <name>Zn(2+)</name>
        <dbReference type="ChEBI" id="CHEBI:29105"/>
    </ligand>
</feature>
<keyword evidence="8" id="KW-1185">Reference proteome</keyword>
<dbReference type="EMBL" id="BAAAZR010000028">
    <property type="protein sequence ID" value="GAA3829367.1"/>
    <property type="molecule type" value="Genomic_DNA"/>
</dbReference>
<name>A0ABP7IXC5_9ACTN</name>
<dbReference type="EC" id="3.5.4.16" evidence="5"/>
<dbReference type="SUPFAM" id="SSF55620">
    <property type="entry name" value="Tetrahydrobiopterin biosynthesis enzymes-like"/>
    <property type="match status" value="1"/>
</dbReference>
<dbReference type="PANTHER" id="PTHR11109:SF7">
    <property type="entry name" value="GTP CYCLOHYDROLASE 1"/>
    <property type="match status" value="1"/>
</dbReference>
<evidence type="ECO:0000313" key="7">
    <source>
        <dbReference type="EMBL" id="GAA3829367.1"/>
    </source>
</evidence>
<feature type="domain" description="GTP cyclohydrolase I" evidence="6">
    <location>
        <begin position="37"/>
        <end position="209"/>
    </location>
</feature>
<dbReference type="InterPro" id="IPR018234">
    <property type="entry name" value="GTP_CycHdrlase_I_CS"/>
</dbReference>
<evidence type="ECO:0000256" key="4">
    <source>
        <dbReference type="ARBA" id="ARBA00022801"/>
    </source>
</evidence>
<keyword evidence="5" id="KW-0479">Metal-binding</keyword>
<dbReference type="PROSITE" id="PS00859">
    <property type="entry name" value="GTP_CYCLOHYDROL_1_1"/>
    <property type="match status" value="1"/>
</dbReference>
<comment type="pathway">
    <text evidence="2 5">Cofactor biosynthesis; 7,8-dihydroneopterin triphosphate biosynthesis; 7,8-dihydroneopterin triphosphate from GTP: step 1/1.</text>
</comment>
<sequence>MTSTTWIDEIDPNRALRSPSHPGLVRDGVPVDLDAAADAVRSLLVALGQDVHSVHLQDTPRRVAAAYAELLTSEPFTLTTFPNDGRYDELVLVREIPFRSLCEHHLLPFHGVAHIGYLPDERIVGLSKLARVAEHFARGLQVQERLTQQIANCLQENLRAKGVAVVLEAEHLCMSLRGVRAHGAHTVTSTLLGLHREHPATRQEFFTLARVRH</sequence>
<dbReference type="Gene3D" id="3.30.1130.10">
    <property type="match status" value="1"/>
</dbReference>
<keyword evidence="5" id="KW-0342">GTP-binding</keyword>
<comment type="catalytic activity">
    <reaction evidence="1 5">
        <text>GTP + H2O = 7,8-dihydroneopterin 3'-triphosphate + formate + H(+)</text>
        <dbReference type="Rhea" id="RHEA:17473"/>
        <dbReference type="ChEBI" id="CHEBI:15377"/>
        <dbReference type="ChEBI" id="CHEBI:15378"/>
        <dbReference type="ChEBI" id="CHEBI:15740"/>
        <dbReference type="ChEBI" id="CHEBI:37565"/>
        <dbReference type="ChEBI" id="CHEBI:58462"/>
        <dbReference type="EC" id="3.5.4.16"/>
    </reaction>
</comment>
<dbReference type="Proteomes" id="UP001500888">
    <property type="component" value="Unassembled WGS sequence"/>
</dbReference>
<evidence type="ECO:0000259" key="6">
    <source>
        <dbReference type="Pfam" id="PF01227"/>
    </source>
</evidence>
<keyword evidence="3 5" id="KW-0554">One-carbon metabolism</keyword>
<organism evidence="7 8">
    <name type="scientific">Sphaerisporangium flaviroseum</name>
    <dbReference type="NCBI Taxonomy" id="509199"/>
    <lineage>
        <taxon>Bacteria</taxon>
        <taxon>Bacillati</taxon>
        <taxon>Actinomycetota</taxon>
        <taxon>Actinomycetes</taxon>
        <taxon>Streptosporangiales</taxon>
        <taxon>Streptosporangiaceae</taxon>
        <taxon>Sphaerisporangium</taxon>
    </lineage>
</organism>
<dbReference type="NCBIfam" id="NF006826">
    <property type="entry name" value="PRK09347.1-3"/>
    <property type="match status" value="1"/>
</dbReference>
<evidence type="ECO:0000256" key="2">
    <source>
        <dbReference type="ARBA" id="ARBA00005080"/>
    </source>
</evidence>
<keyword evidence="5" id="KW-0862">Zinc</keyword>
<comment type="similarity">
    <text evidence="5">Belongs to the GTP cyclohydrolase I family.</text>
</comment>
<reference evidence="8" key="1">
    <citation type="journal article" date="2019" name="Int. J. Syst. Evol. Microbiol.">
        <title>The Global Catalogue of Microorganisms (GCM) 10K type strain sequencing project: providing services to taxonomists for standard genome sequencing and annotation.</title>
        <authorList>
            <consortium name="The Broad Institute Genomics Platform"/>
            <consortium name="The Broad Institute Genome Sequencing Center for Infectious Disease"/>
            <person name="Wu L."/>
            <person name="Ma J."/>
        </authorList>
    </citation>
    <scope>NUCLEOTIDE SEQUENCE [LARGE SCALE GENOMIC DNA]</scope>
    <source>
        <strain evidence="8">JCM 16908</strain>
    </source>
</reference>
<feature type="binding site" evidence="5">
    <location>
        <position position="102"/>
    </location>
    <ligand>
        <name>Zn(2+)</name>
        <dbReference type="ChEBI" id="CHEBI:29105"/>
    </ligand>
</feature>
<evidence type="ECO:0000256" key="1">
    <source>
        <dbReference type="ARBA" id="ARBA00001052"/>
    </source>
</evidence>
<dbReference type="Pfam" id="PF01227">
    <property type="entry name" value="GTP_cyclohydroI"/>
    <property type="match status" value="1"/>
</dbReference>
<comment type="subunit">
    <text evidence="5">Homopolymer.</text>
</comment>
<evidence type="ECO:0000313" key="8">
    <source>
        <dbReference type="Proteomes" id="UP001500888"/>
    </source>
</evidence>
<proteinExistence type="inferred from homology"/>
<evidence type="ECO:0000256" key="3">
    <source>
        <dbReference type="ARBA" id="ARBA00022563"/>
    </source>
</evidence>
<keyword evidence="5" id="KW-0547">Nucleotide-binding</keyword>
<dbReference type="InterPro" id="IPR043133">
    <property type="entry name" value="GTP-CH-I_C/QueF"/>
</dbReference>
<evidence type="ECO:0000256" key="5">
    <source>
        <dbReference type="HAMAP-Rule" id="MF_00223"/>
    </source>
</evidence>
<dbReference type="NCBIfam" id="NF006825">
    <property type="entry name" value="PRK09347.1-2"/>
    <property type="match status" value="1"/>
</dbReference>
<dbReference type="InterPro" id="IPR001474">
    <property type="entry name" value="GTP_CycHdrlase_I"/>
</dbReference>
<accession>A0ABP7IXC5</accession>
<dbReference type="NCBIfam" id="TIGR00063">
    <property type="entry name" value="folE"/>
    <property type="match status" value="1"/>
</dbReference>